<organism evidence="1 2">
    <name type="scientific">Frankia nepalensis</name>
    <dbReference type="NCBI Taxonomy" id="1836974"/>
    <lineage>
        <taxon>Bacteria</taxon>
        <taxon>Bacillati</taxon>
        <taxon>Actinomycetota</taxon>
        <taxon>Actinomycetes</taxon>
        <taxon>Frankiales</taxon>
        <taxon>Frankiaceae</taxon>
        <taxon>Frankia</taxon>
    </lineage>
</organism>
<name>A0A937RJ24_9ACTN</name>
<comment type="caution">
    <text evidence="1">The sequence shown here is derived from an EMBL/GenBank/DDBJ whole genome shotgun (WGS) entry which is preliminary data.</text>
</comment>
<dbReference type="Proteomes" id="UP000604475">
    <property type="component" value="Unassembled WGS sequence"/>
</dbReference>
<proteinExistence type="predicted"/>
<dbReference type="RefSeq" id="WP_203004785.1">
    <property type="nucleotide sequence ID" value="NZ_JADWYW010000318.1"/>
</dbReference>
<evidence type="ECO:0000313" key="1">
    <source>
        <dbReference type="EMBL" id="MBL7626876.1"/>
    </source>
</evidence>
<keyword evidence="2" id="KW-1185">Reference proteome</keyword>
<dbReference type="AlphaFoldDB" id="A0A937RJ24"/>
<gene>
    <name evidence="1" type="ORF">I7412_06780</name>
</gene>
<protein>
    <submittedName>
        <fullName evidence="1">Uncharacterized protein</fullName>
    </submittedName>
</protein>
<dbReference type="EMBL" id="JAEACQ010000151">
    <property type="protein sequence ID" value="MBL7626876.1"/>
    <property type="molecule type" value="Genomic_DNA"/>
</dbReference>
<accession>A0A937RJ24</accession>
<dbReference type="PROSITE" id="PS51257">
    <property type="entry name" value="PROKAR_LIPOPROTEIN"/>
    <property type="match status" value="1"/>
</dbReference>
<sequence>MSLRWRKNAPRTFVAVLVAPLLIVAMVLTGCGSKNNAKKFADKLKANGFGSVEVTSDKEKKGSKTVLVAYDAHVSVNTDADPAACDVELENDASKSSLANYFDVDDVRDANGRDHDVENDKSWPDNPSLSVLRAELSEHGIDC</sequence>
<reference evidence="1" key="1">
    <citation type="submission" date="2020-12" db="EMBL/GenBank/DDBJ databases">
        <title>Genomic characterization of non-nitrogen-fixing Frankia strains.</title>
        <authorList>
            <person name="Carlos-Shanley C."/>
            <person name="Guerra T."/>
            <person name="Hahn D."/>
        </authorList>
    </citation>
    <scope>NUCLEOTIDE SEQUENCE</scope>
    <source>
        <strain evidence="1">CN6</strain>
    </source>
</reference>
<evidence type="ECO:0000313" key="2">
    <source>
        <dbReference type="Proteomes" id="UP000604475"/>
    </source>
</evidence>